<dbReference type="PANTHER" id="PTHR31373">
    <property type="entry name" value="OS06G0652100 PROTEIN"/>
    <property type="match status" value="1"/>
</dbReference>
<accession>A0A6C0KFD1</accession>
<sequence length="598" mass="68523">MSSIIAALDRTSSKSTPDIYLQSKHYGENGTPQHGWGVEATKWTSKSEAQSLITQLYFQLVRTSNHSDLEEKLFYLLKNLNWKEHKEELTQLFRLTMHVRDIEAGKGEYSLAYMMVWAWSKNQDPEFAKILVRSFVVNDNKAHPMGSWKDIKFMCKYLAEKENRNHWLINYMCQCSVLVIKEEYEKLQNDPSFKPSLAGRWMPREKQKQYNWIHKKMAEYAFPEFVVKPANGWRDGNQYRAALIKQKIRWTKMIVALSKATDTPQIKMAAKEWAQLKFNNIPSICLKKNSNAIRNKTKAGGQRSTEDDRVACANNFSLHLNKAASGDKTAKVHGKRLTVGELVKEAFCATSEKKTQINLQWLSNKENNSELENACIIPCCDTSGSMECDDYLPISNAVGLSIRTSEICHPAFRNRILTFSQKPTWMDVSEFGDDFVGKVQKIRCDPNWAMNTNFEALCDKILDGLVSAEVNPSETRNIILAVYSDMQIDAAQGWGDGDQSTMLELIKRKFAEAGVRSKFRTPYSQPHILFWNLRQTSGFPATAFDENVSFLSGYNSTLLNVFETKGIDELRKMTPYKLLSDILRNPRYNIGSEFITIQ</sequence>
<evidence type="ECO:0000259" key="2">
    <source>
        <dbReference type="Pfam" id="PF25043"/>
    </source>
</evidence>
<protein>
    <submittedName>
        <fullName evidence="3">Uncharacterized protein</fullName>
    </submittedName>
</protein>
<dbReference type="InterPro" id="IPR058580">
    <property type="entry name" value="DUF2828"/>
</dbReference>
<feature type="domain" description="DUF7788" evidence="2">
    <location>
        <begin position="377"/>
        <end position="567"/>
    </location>
</feature>
<reference evidence="3" key="1">
    <citation type="journal article" date="2020" name="Nature">
        <title>Giant virus diversity and host interactions through global metagenomics.</title>
        <authorList>
            <person name="Schulz F."/>
            <person name="Roux S."/>
            <person name="Paez-Espino D."/>
            <person name="Jungbluth S."/>
            <person name="Walsh D.A."/>
            <person name="Denef V.J."/>
            <person name="McMahon K.D."/>
            <person name="Konstantinidis K.T."/>
            <person name="Eloe-Fadrosh E.A."/>
            <person name="Kyrpides N.C."/>
            <person name="Woyke T."/>
        </authorList>
    </citation>
    <scope>NUCLEOTIDE SEQUENCE</scope>
    <source>
        <strain evidence="3">GVMAG-S-1102244-55</strain>
    </source>
</reference>
<dbReference type="Pfam" id="PF25043">
    <property type="entry name" value="DUF7788"/>
    <property type="match status" value="1"/>
</dbReference>
<dbReference type="InterPro" id="IPR056690">
    <property type="entry name" value="DUF7788"/>
</dbReference>
<name>A0A6C0KFD1_9ZZZZ</name>
<dbReference type="PANTHER" id="PTHR31373:SF27">
    <property type="entry name" value="TROVE DOMAIN-CONTAINING PROTEIN"/>
    <property type="match status" value="1"/>
</dbReference>
<organism evidence="3">
    <name type="scientific">viral metagenome</name>
    <dbReference type="NCBI Taxonomy" id="1070528"/>
    <lineage>
        <taxon>unclassified sequences</taxon>
        <taxon>metagenomes</taxon>
        <taxon>organismal metagenomes</taxon>
    </lineage>
</organism>
<dbReference type="Pfam" id="PF11443">
    <property type="entry name" value="DUF2828"/>
    <property type="match status" value="1"/>
</dbReference>
<evidence type="ECO:0000313" key="3">
    <source>
        <dbReference type="EMBL" id="QHU15028.1"/>
    </source>
</evidence>
<feature type="domain" description="DUF2828" evidence="1">
    <location>
        <begin position="186"/>
        <end position="345"/>
    </location>
</feature>
<dbReference type="InterPro" id="IPR011205">
    <property type="entry name" value="UCP015417_vWA"/>
</dbReference>
<dbReference type="AlphaFoldDB" id="A0A6C0KFD1"/>
<proteinExistence type="predicted"/>
<dbReference type="EMBL" id="MN740848">
    <property type="protein sequence ID" value="QHU15028.1"/>
    <property type="molecule type" value="Genomic_DNA"/>
</dbReference>
<evidence type="ECO:0000259" key="1">
    <source>
        <dbReference type="Pfam" id="PF11443"/>
    </source>
</evidence>